<proteinExistence type="predicted"/>
<dbReference type="Proteomes" id="UP000006804">
    <property type="component" value="Chromosome"/>
</dbReference>
<name>F7YY95_9THEM</name>
<dbReference type="KEGG" id="tta:Theth_0832"/>
<dbReference type="EMBL" id="CP002351">
    <property type="protein sequence ID" value="AEH50916.1"/>
    <property type="molecule type" value="Genomic_DNA"/>
</dbReference>
<dbReference type="PATRIC" id="fig|688269.3.peg.856"/>
<protein>
    <recommendedName>
        <fullName evidence="3">DUF5723 domain-containing protein</fullName>
    </recommendedName>
</protein>
<reference evidence="1 2" key="1">
    <citation type="submission" date="2010-11" db="EMBL/GenBank/DDBJ databases">
        <title>The complete genome of Thermotoga thermarum DSM 5069.</title>
        <authorList>
            <consortium name="US DOE Joint Genome Institute (JGI-PGF)"/>
            <person name="Lucas S."/>
            <person name="Copeland A."/>
            <person name="Lapidus A."/>
            <person name="Bruce D."/>
            <person name="Goodwin L."/>
            <person name="Pitluck S."/>
            <person name="Kyrpides N."/>
            <person name="Mavromatis K."/>
            <person name="Ivanova N."/>
            <person name="Zeytun A."/>
            <person name="Brettin T."/>
            <person name="Detter J.C."/>
            <person name="Tapia R."/>
            <person name="Han C."/>
            <person name="Land M."/>
            <person name="Hauser L."/>
            <person name="Markowitz V."/>
            <person name="Cheng J.-F."/>
            <person name="Hugenholtz P."/>
            <person name="Woyke T."/>
            <person name="Wu D."/>
            <person name="Spring S."/>
            <person name="Schroeder M."/>
            <person name="Brambilla E."/>
            <person name="Klenk H.-P."/>
            <person name="Eisen J.A."/>
        </authorList>
    </citation>
    <scope>NUCLEOTIDE SEQUENCE [LARGE SCALE GENOMIC DNA]</scope>
    <source>
        <strain evidence="1 2">DSM 5069</strain>
    </source>
</reference>
<dbReference type="OrthoDB" id="44855at2"/>
<dbReference type="HOGENOM" id="CLU_1057133_0_0_0"/>
<accession>F7YY95</accession>
<dbReference type="STRING" id="688269.Theth_0832"/>
<keyword evidence="2" id="KW-1185">Reference proteome</keyword>
<evidence type="ECO:0000313" key="2">
    <source>
        <dbReference type="Proteomes" id="UP000006804"/>
    </source>
</evidence>
<organism evidence="1 2">
    <name type="scientific">Pseudothermotoga thermarum DSM 5069</name>
    <dbReference type="NCBI Taxonomy" id="688269"/>
    <lineage>
        <taxon>Bacteria</taxon>
        <taxon>Thermotogati</taxon>
        <taxon>Thermotogota</taxon>
        <taxon>Thermotogae</taxon>
        <taxon>Thermotogales</taxon>
        <taxon>Thermotogaceae</taxon>
        <taxon>Pseudothermotoga</taxon>
    </lineage>
</organism>
<sequence length="270" mass="30036">MSSILVKADIFNFSEGGFCSSSSGPWAFKANPAGIVENELRRVLLEGTFRLGTNNSRSFSISLVQPPEDSLAGVLNLSTDLTDFDVQRLSFLYVIAGKAGSTNLGVGLGLDRVQESNGNYYSVFLDLGVQGKFSDSGYTSYSLALKRLQLWSQKTQELKLFSVGGGLKLDFEQMVFAFDVAYFFENLDFWQFVPATQLNVEPVKLHVSLPFLYKSLNESNISVEFGVMINLGTVDLGLSVLYPFSPMNSNDLLKELGYKWHIDFKIGFKW</sequence>
<gene>
    <name evidence="1" type="ORF">Theth_0832</name>
</gene>
<dbReference type="AlphaFoldDB" id="F7YY95"/>
<evidence type="ECO:0000313" key="1">
    <source>
        <dbReference type="EMBL" id="AEH50916.1"/>
    </source>
</evidence>
<evidence type="ECO:0008006" key="3">
    <source>
        <dbReference type="Google" id="ProtNLM"/>
    </source>
</evidence>